<dbReference type="OrthoDB" id="8119704at2759"/>
<dbReference type="InterPro" id="IPR050228">
    <property type="entry name" value="Carboxylesterase_BioH"/>
</dbReference>
<organism evidence="2 3">
    <name type="scientific">Microdochium bolleyi</name>
    <dbReference type="NCBI Taxonomy" id="196109"/>
    <lineage>
        <taxon>Eukaryota</taxon>
        <taxon>Fungi</taxon>
        <taxon>Dikarya</taxon>
        <taxon>Ascomycota</taxon>
        <taxon>Pezizomycotina</taxon>
        <taxon>Sordariomycetes</taxon>
        <taxon>Xylariomycetidae</taxon>
        <taxon>Xylariales</taxon>
        <taxon>Microdochiaceae</taxon>
        <taxon>Microdochium</taxon>
    </lineage>
</organism>
<name>A0A136JGV2_9PEZI</name>
<dbReference type="PANTHER" id="PTHR43194:SF2">
    <property type="entry name" value="PEROXISOMAL MEMBRANE PROTEIN LPX1"/>
    <property type="match status" value="1"/>
</dbReference>
<evidence type="ECO:0000313" key="2">
    <source>
        <dbReference type="EMBL" id="KXJ96389.1"/>
    </source>
</evidence>
<keyword evidence="3" id="KW-1185">Reference proteome</keyword>
<dbReference type="GO" id="GO:0016787">
    <property type="term" value="F:hydrolase activity"/>
    <property type="evidence" value="ECO:0007669"/>
    <property type="project" value="UniProtKB-KW"/>
</dbReference>
<dbReference type="Proteomes" id="UP000070501">
    <property type="component" value="Unassembled WGS sequence"/>
</dbReference>
<dbReference type="SUPFAM" id="SSF53474">
    <property type="entry name" value="alpha/beta-Hydrolases"/>
    <property type="match status" value="1"/>
</dbReference>
<dbReference type="PANTHER" id="PTHR43194">
    <property type="entry name" value="HYDROLASE ALPHA/BETA FOLD FAMILY"/>
    <property type="match status" value="1"/>
</dbReference>
<feature type="domain" description="AB hydrolase-1" evidence="1">
    <location>
        <begin position="56"/>
        <end position="281"/>
    </location>
</feature>
<proteinExistence type="predicted"/>
<dbReference type="STRING" id="196109.A0A136JGV2"/>
<protein>
    <submittedName>
        <fullName evidence="2">Alpha/Beta hydrolase protein</fullName>
    </submittedName>
</protein>
<reference evidence="3" key="1">
    <citation type="submission" date="2016-02" db="EMBL/GenBank/DDBJ databases">
        <title>Draft genome sequence of Microdochium bolleyi, a fungal endophyte of beachgrass.</title>
        <authorList>
            <consortium name="DOE Joint Genome Institute"/>
            <person name="David A.S."/>
            <person name="May G."/>
            <person name="Haridas S."/>
            <person name="Lim J."/>
            <person name="Wang M."/>
            <person name="Labutti K."/>
            <person name="Lipzen A."/>
            <person name="Barry K."/>
            <person name="Grigoriev I.V."/>
        </authorList>
    </citation>
    <scope>NUCLEOTIDE SEQUENCE [LARGE SCALE GENOMIC DNA]</scope>
    <source>
        <strain evidence="3">J235TASD1</strain>
    </source>
</reference>
<accession>A0A136JGV2</accession>
<gene>
    <name evidence="2" type="ORF">Micbo1qcDRAFT_154945</name>
</gene>
<dbReference type="InParanoid" id="A0A136JGV2"/>
<dbReference type="AlphaFoldDB" id="A0A136JGV2"/>
<dbReference type="InterPro" id="IPR029058">
    <property type="entry name" value="AB_hydrolase_fold"/>
</dbReference>
<evidence type="ECO:0000313" key="3">
    <source>
        <dbReference type="Proteomes" id="UP000070501"/>
    </source>
</evidence>
<dbReference type="Gene3D" id="3.40.50.1820">
    <property type="entry name" value="alpha/beta hydrolase"/>
    <property type="match status" value="1"/>
</dbReference>
<dbReference type="Pfam" id="PF12697">
    <property type="entry name" value="Abhydrolase_6"/>
    <property type="match status" value="1"/>
</dbReference>
<dbReference type="EMBL" id="KQ964245">
    <property type="protein sequence ID" value="KXJ96389.1"/>
    <property type="molecule type" value="Genomic_DNA"/>
</dbReference>
<sequence>MFNFYLSYNYISWTRPSGPVPPPPAGFERDFIKTPSGDIELLSIQPAERNSSVPPVVFAHGGMGCAWVWTPYMRYLAGRGIASYAVSTRGHGNSWHPSFLRMLYTVTKRDLGDDLVAGIKAVEEKEGGKQVVLVGHSSGGGLSQLLLNEGDVKVQGLALLGAVPGTGSYGVYFNWACFDPWFSIRMLFHGWHSNSPLSHPFLVRQAFFSDSYPDAELAEFTAHLNRYESFLWPLGMLLPFTDARKILRNITGWGSGGGERVLIMAGTGDKLMTRSVQEKSALTFRTAFSEIAGREGGIEAKDDNGSIRPLVAAGSGSGSELDNAGHGVQLAYVQGAGHHLQNDTMWEVGAEKLARFLEQL</sequence>
<dbReference type="InterPro" id="IPR000073">
    <property type="entry name" value="AB_hydrolase_1"/>
</dbReference>
<keyword evidence="2" id="KW-0378">Hydrolase</keyword>
<evidence type="ECO:0000259" key="1">
    <source>
        <dbReference type="Pfam" id="PF12697"/>
    </source>
</evidence>